<dbReference type="SMART" id="SM00240">
    <property type="entry name" value="FHA"/>
    <property type="match status" value="1"/>
</dbReference>
<dbReference type="Pfam" id="PF13676">
    <property type="entry name" value="TIR_2"/>
    <property type="match status" value="1"/>
</dbReference>
<dbReference type="RefSeq" id="WP_195170668.1">
    <property type="nucleotide sequence ID" value="NZ_CP062983.1"/>
</dbReference>
<dbReference type="InterPro" id="IPR008984">
    <property type="entry name" value="SMAD_FHA_dom_sf"/>
</dbReference>
<dbReference type="PROSITE" id="PS50104">
    <property type="entry name" value="TIR"/>
    <property type="match status" value="1"/>
</dbReference>
<gene>
    <name evidence="3" type="ORF">G4Y79_23405</name>
</gene>
<feature type="domain" description="TIR" evidence="2">
    <location>
        <begin position="1"/>
        <end position="127"/>
    </location>
</feature>
<dbReference type="PROSITE" id="PS50006">
    <property type="entry name" value="FHA_DOMAIN"/>
    <property type="match status" value="1"/>
</dbReference>
<dbReference type="AlphaFoldDB" id="A0A7S8E909"/>
<dbReference type="InterPro" id="IPR000253">
    <property type="entry name" value="FHA_dom"/>
</dbReference>
<dbReference type="SUPFAM" id="SSF49879">
    <property type="entry name" value="SMAD/FHA domain"/>
    <property type="match status" value="1"/>
</dbReference>
<dbReference type="KEGG" id="pmet:G4Y79_23405"/>
<name>A0A7S8E909_9CHLR</name>
<evidence type="ECO:0000259" key="2">
    <source>
        <dbReference type="PROSITE" id="PS50104"/>
    </source>
</evidence>
<dbReference type="SUPFAM" id="SSF52200">
    <property type="entry name" value="Toll/Interleukin receptor TIR domain"/>
    <property type="match status" value="1"/>
</dbReference>
<accession>A0A7S8E909</accession>
<reference evidence="3" key="1">
    <citation type="submission" date="2020-02" db="EMBL/GenBank/DDBJ databases">
        <authorList>
            <person name="Zheng R.K."/>
            <person name="Sun C.M."/>
        </authorList>
    </citation>
    <scope>NUCLEOTIDE SEQUENCE [LARGE SCALE GENOMIC DNA]</scope>
    <source>
        <strain evidence="3">Rifampicinis</strain>
    </source>
</reference>
<keyword evidence="4" id="KW-1185">Reference proteome</keyword>
<dbReference type="EMBL" id="CP062983">
    <property type="protein sequence ID" value="QPC82599.1"/>
    <property type="molecule type" value="Genomic_DNA"/>
</dbReference>
<dbReference type="InterPro" id="IPR035897">
    <property type="entry name" value="Toll_tir_struct_dom_sf"/>
</dbReference>
<evidence type="ECO:0000313" key="3">
    <source>
        <dbReference type="EMBL" id="QPC82599.1"/>
    </source>
</evidence>
<evidence type="ECO:0000313" key="4">
    <source>
        <dbReference type="Proteomes" id="UP000594468"/>
    </source>
</evidence>
<proteinExistence type="predicted"/>
<dbReference type="PANTHER" id="PTHR23308">
    <property type="entry name" value="NUCLEAR INHIBITOR OF PROTEIN PHOSPHATASE-1"/>
    <property type="match status" value="1"/>
</dbReference>
<organism evidence="3 4">
    <name type="scientific">Phototrophicus methaneseepsis</name>
    <dbReference type="NCBI Taxonomy" id="2710758"/>
    <lineage>
        <taxon>Bacteria</taxon>
        <taxon>Bacillati</taxon>
        <taxon>Chloroflexota</taxon>
        <taxon>Candidatus Thermofontia</taxon>
        <taxon>Phototrophicales</taxon>
        <taxon>Phototrophicaceae</taxon>
        <taxon>Phototrophicus</taxon>
    </lineage>
</organism>
<evidence type="ECO:0000259" key="1">
    <source>
        <dbReference type="PROSITE" id="PS50006"/>
    </source>
</evidence>
<dbReference type="CDD" id="cd00060">
    <property type="entry name" value="FHA"/>
    <property type="match status" value="1"/>
</dbReference>
<protein>
    <submittedName>
        <fullName evidence="3">TIR domain-containing protein</fullName>
    </submittedName>
</protein>
<dbReference type="Pfam" id="PF00498">
    <property type="entry name" value="FHA"/>
    <property type="match status" value="1"/>
</dbReference>
<dbReference type="InterPro" id="IPR050923">
    <property type="entry name" value="Cell_Proc_Reg/RNA_Proc"/>
</dbReference>
<feature type="domain" description="FHA" evidence="1">
    <location>
        <begin position="214"/>
        <end position="271"/>
    </location>
</feature>
<dbReference type="Gene3D" id="2.60.200.20">
    <property type="match status" value="1"/>
</dbReference>
<sequence>MKVFISYSRSDAATVKDFVRDFQRIGIPIWLDVLDIPSGMHWSEKVQEGLDDCQVMVLFVSPKSMQSRQVAAEWQYFYSKNKPIIPVIIKPTENMNYRIYPLQNIDCVNQSYEEALTALLRDLRRYARGQAQMLTYPDAPPPPDFHLQDKRTLKLLPYNKHDVLSSQTKQTGRLDPSVVDNYRKVQSSSVLLSLTNASFTQQRLSVRLMPDNTYTIGRTEGDFQPHIDMTHFKATQFGVSREHAQFNILNHRLYIADLKSLNGTKINGRPIPPGPPYLLHDGDAIRLGGLELIVGFEFE</sequence>
<dbReference type="Proteomes" id="UP000594468">
    <property type="component" value="Chromosome"/>
</dbReference>
<dbReference type="GO" id="GO:0007165">
    <property type="term" value="P:signal transduction"/>
    <property type="evidence" value="ECO:0007669"/>
    <property type="project" value="InterPro"/>
</dbReference>
<dbReference type="InterPro" id="IPR000157">
    <property type="entry name" value="TIR_dom"/>
</dbReference>
<dbReference type="Gene3D" id="3.40.50.10140">
    <property type="entry name" value="Toll/interleukin-1 receptor homology (TIR) domain"/>
    <property type="match status" value="1"/>
</dbReference>